<dbReference type="EMBL" id="KB468113">
    <property type="protein sequence ID" value="PCH41668.1"/>
    <property type="molecule type" value="Genomic_DNA"/>
</dbReference>
<accession>A0A2H3JUZ2</accession>
<sequence>MAAFGFTTSTNHCIISTRDTAASRIPIEIWEYILDVLKDDPHALLACELVCRGWRTRSRYLLDQVDYEPTFCERESVVRWARFMQVIKKHRARVTRVDLAGEHSQEGQPGSLAHLGTFVAMLAGRLPHLRHLYIRDGAWPRGTIHASTVFFHLSTFPSVSKLWLNNITFPSVTIFGRLICSFKRLSELRAHNISFVDTQLPPRGRPWLAPTKLTHIYMDRASSDMLRALTATTVAQKCHELDVSASGEAIRSSALQELLWAARESLHTLSLDLFTSLETSDMRDLVGR</sequence>
<gene>
    <name evidence="1" type="ORF">WOLCODRAFT_70075</name>
</gene>
<reference evidence="1 2" key="1">
    <citation type="journal article" date="2012" name="Science">
        <title>The Paleozoic origin of enzymatic lignin decomposition reconstructed from 31 fungal genomes.</title>
        <authorList>
            <person name="Floudas D."/>
            <person name="Binder M."/>
            <person name="Riley R."/>
            <person name="Barry K."/>
            <person name="Blanchette R.A."/>
            <person name="Henrissat B."/>
            <person name="Martinez A.T."/>
            <person name="Otillar R."/>
            <person name="Spatafora J.W."/>
            <person name="Yadav J.S."/>
            <person name="Aerts A."/>
            <person name="Benoit I."/>
            <person name="Boyd A."/>
            <person name="Carlson A."/>
            <person name="Copeland A."/>
            <person name="Coutinho P.M."/>
            <person name="de Vries R.P."/>
            <person name="Ferreira P."/>
            <person name="Findley K."/>
            <person name="Foster B."/>
            <person name="Gaskell J."/>
            <person name="Glotzer D."/>
            <person name="Gorecki P."/>
            <person name="Heitman J."/>
            <person name="Hesse C."/>
            <person name="Hori C."/>
            <person name="Igarashi K."/>
            <person name="Jurgens J.A."/>
            <person name="Kallen N."/>
            <person name="Kersten P."/>
            <person name="Kohler A."/>
            <person name="Kuees U."/>
            <person name="Kumar T.K.A."/>
            <person name="Kuo A."/>
            <person name="LaButti K."/>
            <person name="Larrondo L.F."/>
            <person name="Lindquist E."/>
            <person name="Ling A."/>
            <person name="Lombard V."/>
            <person name="Lucas S."/>
            <person name="Lundell T."/>
            <person name="Martin R."/>
            <person name="McLaughlin D.J."/>
            <person name="Morgenstern I."/>
            <person name="Morin E."/>
            <person name="Murat C."/>
            <person name="Nagy L.G."/>
            <person name="Nolan M."/>
            <person name="Ohm R.A."/>
            <person name="Patyshakuliyeva A."/>
            <person name="Rokas A."/>
            <person name="Ruiz-Duenas F.J."/>
            <person name="Sabat G."/>
            <person name="Salamov A."/>
            <person name="Samejima M."/>
            <person name="Schmutz J."/>
            <person name="Slot J.C."/>
            <person name="St John F."/>
            <person name="Stenlid J."/>
            <person name="Sun H."/>
            <person name="Sun S."/>
            <person name="Syed K."/>
            <person name="Tsang A."/>
            <person name="Wiebenga A."/>
            <person name="Young D."/>
            <person name="Pisabarro A."/>
            <person name="Eastwood D.C."/>
            <person name="Martin F."/>
            <person name="Cullen D."/>
            <person name="Grigoriev I.V."/>
            <person name="Hibbett D.S."/>
        </authorList>
    </citation>
    <scope>NUCLEOTIDE SEQUENCE [LARGE SCALE GENOMIC DNA]</scope>
    <source>
        <strain evidence="1 2">MD-104</strain>
    </source>
</reference>
<organism evidence="1 2">
    <name type="scientific">Wolfiporia cocos (strain MD-104)</name>
    <name type="common">Brown rot fungus</name>
    <dbReference type="NCBI Taxonomy" id="742152"/>
    <lineage>
        <taxon>Eukaryota</taxon>
        <taxon>Fungi</taxon>
        <taxon>Dikarya</taxon>
        <taxon>Basidiomycota</taxon>
        <taxon>Agaricomycotina</taxon>
        <taxon>Agaricomycetes</taxon>
        <taxon>Polyporales</taxon>
        <taxon>Phaeolaceae</taxon>
        <taxon>Wolfiporia</taxon>
    </lineage>
</organism>
<dbReference type="Gene3D" id="1.20.1280.50">
    <property type="match status" value="1"/>
</dbReference>
<dbReference type="AlphaFoldDB" id="A0A2H3JUZ2"/>
<evidence type="ECO:0000313" key="2">
    <source>
        <dbReference type="Proteomes" id="UP000218811"/>
    </source>
</evidence>
<keyword evidence="2" id="KW-1185">Reference proteome</keyword>
<name>A0A2H3JUZ2_WOLCO</name>
<evidence type="ECO:0008006" key="3">
    <source>
        <dbReference type="Google" id="ProtNLM"/>
    </source>
</evidence>
<dbReference type="Proteomes" id="UP000218811">
    <property type="component" value="Unassembled WGS sequence"/>
</dbReference>
<evidence type="ECO:0000313" key="1">
    <source>
        <dbReference type="EMBL" id="PCH41668.1"/>
    </source>
</evidence>
<dbReference type="SUPFAM" id="SSF81383">
    <property type="entry name" value="F-box domain"/>
    <property type="match status" value="1"/>
</dbReference>
<proteinExistence type="predicted"/>
<protein>
    <recommendedName>
        <fullName evidence="3">F-box domain-containing protein</fullName>
    </recommendedName>
</protein>
<dbReference type="InterPro" id="IPR036047">
    <property type="entry name" value="F-box-like_dom_sf"/>
</dbReference>
<dbReference type="OrthoDB" id="2736594at2759"/>